<dbReference type="GO" id="GO:0006596">
    <property type="term" value="P:polyamine biosynthetic process"/>
    <property type="evidence" value="ECO:0007669"/>
    <property type="project" value="UniProtKB-UniRule"/>
</dbReference>
<dbReference type="NCBIfam" id="NF037959">
    <property type="entry name" value="MFS_SpdSyn"/>
    <property type="match status" value="1"/>
</dbReference>
<evidence type="ECO:0000256" key="1">
    <source>
        <dbReference type="ARBA" id="ARBA00007867"/>
    </source>
</evidence>
<dbReference type="EMBL" id="BMRG01000004">
    <property type="protein sequence ID" value="GGP52557.1"/>
    <property type="molecule type" value="Genomic_DNA"/>
</dbReference>
<evidence type="ECO:0000256" key="2">
    <source>
        <dbReference type="ARBA" id="ARBA00022679"/>
    </source>
</evidence>
<dbReference type="InterPro" id="IPR029063">
    <property type="entry name" value="SAM-dependent_MTases_sf"/>
</dbReference>
<keyword evidence="2 4" id="KW-0808">Transferase</keyword>
<dbReference type="Pfam" id="PF08241">
    <property type="entry name" value="Methyltransf_11"/>
    <property type="match status" value="1"/>
</dbReference>
<evidence type="ECO:0000313" key="6">
    <source>
        <dbReference type="EMBL" id="GGP52557.1"/>
    </source>
</evidence>
<feature type="domain" description="PABS" evidence="5">
    <location>
        <begin position="1"/>
        <end position="227"/>
    </location>
</feature>
<dbReference type="RefSeq" id="WP_189223476.1">
    <property type="nucleotide sequence ID" value="NZ_BMRG01000004.1"/>
</dbReference>
<dbReference type="PANTHER" id="PTHR43317:SF1">
    <property type="entry name" value="THERMOSPERMINE SYNTHASE ACAULIS5"/>
    <property type="match status" value="1"/>
</dbReference>
<evidence type="ECO:0000259" key="5">
    <source>
        <dbReference type="PROSITE" id="PS51006"/>
    </source>
</evidence>
<sequence>MESREAVERQVRFGTARLAPAPYRPTAWLLTVDGVLQSCVDLTDPTYLHMPYATWAAKVLDLHWPEGEPVSALQVGGGGFTIARYLAATRPGSPQTVYELDGPLVDLVRSHLDLDLDAIANLRVRVEDGEPGVRRTPDATADVVVMDVFQAGTVAIHLAAVEFLREIARVLRPGGLYLGNMWSSAEMTLPLRAAASLAEVFPHVVLLAEPGLLLGKRAGNAVLAASDRELPHRALAEWAQAGGNRVFCLSAAQLTALRGTAPPLTADHPADAVTPVPR</sequence>
<dbReference type="CDD" id="cd02440">
    <property type="entry name" value="AdoMet_MTases"/>
    <property type="match status" value="1"/>
</dbReference>
<dbReference type="InterPro" id="IPR013216">
    <property type="entry name" value="Methyltransf_11"/>
</dbReference>
<dbReference type="Gene3D" id="3.40.50.150">
    <property type="entry name" value="Vaccinia Virus protein VP39"/>
    <property type="match status" value="1"/>
</dbReference>
<comment type="caution">
    <text evidence="6">The sequence shown here is derived from an EMBL/GenBank/DDBJ whole genome shotgun (WGS) entry which is preliminary data.</text>
</comment>
<keyword evidence="3 4" id="KW-0620">Polyamine biosynthesis</keyword>
<dbReference type="InterPro" id="IPR030374">
    <property type="entry name" value="PABS"/>
</dbReference>
<name>A0A918AN77_9PSEU</name>
<dbReference type="PANTHER" id="PTHR43317">
    <property type="entry name" value="THERMOSPERMINE SYNTHASE ACAULIS5"/>
    <property type="match status" value="1"/>
</dbReference>
<dbReference type="PROSITE" id="PS51006">
    <property type="entry name" value="PABS_2"/>
    <property type="match status" value="1"/>
</dbReference>
<dbReference type="Proteomes" id="UP000639606">
    <property type="component" value="Unassembled WGS sequence"/>
</dbReference>
<dbReference type="GO" id="GO:0008757">
    <property type="term" value="F:S-adenosylmethionine-dependent methyltransferase activity"/>
    <property type="evidence" value="ECO:0007669"/>
    <property type="project" value="InterPro"/>
</dbReference>
<gene>
    <name evidence="6" type="ORF">GCM10010185_25840</name>
</gene>
<dbReference type="SUPFAM" id="SSF53335">
    <property type="entry name" value="S-adenosyl-L-methionine-dependent methyltransferases"/>
    <property type="match status" value="1"/>
</dbReference>
<reference evidence="6" key="1">
    <citation type="journal article" date="2014" name="Int. J. Syst. Evol. Microbiol.">
        <title>Complete genome sequence of Corynebacterium casei LMG S-19264T (=DSM 44701T), isolated from a smear-ripened cheese.</title>
        <authorList>
            <consortium name="US DOE Joint Genome Institute (JGI-PGF)"/>
            <person name="Walter F."/>
            <person name="Albersmeier A."/>
            <person name="Kalinowski J."/>
            <person name="Ruckert C."/>
        </authorList>
    </citation>
    <scope>NUCLEOTIDE SEQUENCE</scope>
    <source>
        <strain evidence="6">JCM 3313</strain>
    </source>
</reference>
<evidence type="ECO:0000313" key="7">
    <source>
        <dbReference type="Proteomes" id="UP000639606"/>
    </source>
</evidence>
<dbReference type="AlphaFoldDB" id="A0A918AN77"/>
<evidence type="ECO:0000256" key="4">
    <source>
        <dbReference type="PROSITE-ProRule" id="PRU00354"/>
    </source>
</evidence>
<accession>A0A918AN77</accession>
<protein>
    <recommendedName>
        <fullName evidence="5">PABS domain-containing protein</fullName>
    </recommendedName>
</protein>
<organism evidence="6 7">
    <name type="scientific">Saccharothrix coeruleofusca</name>
    <dbReference type="NCBI Taxonomy" id="33919"/>
    <lineage>
        <taxon>Bacteria</taxon>
        <taxon>Bacillati</taxon>
        <taxon>Actinomycetota</taxon>
        <taxon>Actinomycetes</taxon>
        <taxon>Pseudonocardiales</taxon>
        <taxon>Pseudonocardiaceae</taxon>
        <taxon>Saccharothrix</taxon>
    </lineage>
</organism>
<keyword evidence="7" id="KW-1185">Reference proteome</keyword>
<reference evidence="6" key="2">
    <citation type="submission" date="2020-09" db="EMBL/GenBank/DDBJ databases">
        <authorList>
            <person name="Sun Q."/>
            <person name="Ohkuma M."/>
        </authorList>
    </citation>
    <scope>NUCLEOTIDE SEQUENCE</scope>
    <source>
        <strain evidence="6">JCM 3313</strain>
    </source>
</reference>
<evidence type="ECO:0000256" key="3">
    <source>
        <dbReference type="ARBA" id="ARBA00023115"/>
    </source>
</evidence>
<feature type="active site" description="Proton acceptor" evidence="4">
    <location>
        <position position="147"/>
    </location>
</feature>
<comment type="similarity">
    <text evidence="1">Belongs to the spermidine/spermine synthase family.</text>
</comment>
<proteinExistence type="inferred from homology"/>